<name>A0A8H3BCW2_9AGAM</name>
<sequence length="53" mass="6174">TTIAGEPHVIYRTQWFGRQDTENFASFPGEYNTEDDQLLDLTTYRWDIPAGVH</sequence>
<feature type="non-terminal residue" evidence="1">
    <location>
        <position position="1"/>
    </location>
</feature>
<reference evidence="1" key="1">
    <citation type="submission" date="2021-01" db="EMBL/GenBank/DDBJ databases">
        <authorList>
            <person name="Kaushik A."/>
        </authorList>
    </citation>
    <scope>NUCLEOTIDE SEQUENCE</scope>
    <source>
        <strain evidence="1">AG3-1AP</strain>
    </source>
</reference>
<proteinExistence type="predicted"/>
<accession>A0A8H3BCW2</accession>
<evidence type="ECO:0000313" key="2">
    <source>
        <dbReference type="Proteomes" id="UP000663831"/>
    </source>
</evidence>
<comment type="caution">
    <text evidence="1">The sequence shown here is derived from an EMBL/GenBank/DDBJ whole genome shotgun (WGS) entry which is preliminary data.</text>
</comment>
<evidence type="ECO:0000313" key="1">
    <source>
        <dbReference type="EMBL" id="CAE6454669.1"/>
    </source>
</evidence>
<protein>
    <submittedName>
        <fullName evidence="1">Uncharacterized protein</fullName>
    </submittedName>
</protein>
<dbReference type="AlphaFoldDB" id="A0A8H3BCW2"/>
<dbReference type="Proteomes" id="UP000663831">
    <property type="component" value="Unassembled WGS sequence"/>
</dbReference>
<gene>
    <name evidence="1" type="ORF">RDB_LOCUS70060</name>
</gene>
<organism evidence="1 2">
    <name type="scientific">Rhizoctonia solani</name>
    <dbReference type="NCBI Taxonomy" id="456999"/>
    <lineage>
        <taxon>Eukaryota</taxon>
        <taxon>Fungi</taxon>
        <taxon>Dikarya</taxon>
        <taxon>Basidiomycota</taxon>
        <taxon>Agaricomycotina</taxon>
        <taxon>Agaricomycetes</taxon>
        <taxon>Cantharellales</taxon>
        <taxon>Ceratobasidiaceae</taxon>
        <taxon>Rhizoctonia</taxon>
    </lineage>
</organism>
<dbReference type="EMBL" id="CAJMWV010002094">
    <property type="protein sequence ID" value="CAE6454669.1"/>
    <property type="molecule type" value="Genomic_DNA"/>
</dbReference>